<evidence type="ECO:0000256" key="2">
    <source>
        <dbReference type="ARBA" id="ARBA00004651"/>
    </source>
</evidence>
<dbReference type="InterPro" id="IPR045851">
    <property type="entry name" value="AMP-bd_C_sf"/>
</dbReference>
<dbReference type="AlphaFoldDB" id="A0A1W1VTK8"/>
<gene>
    <name evidence="13" type="ORF">SAMN00808754_1540</name>
</gene>
<keyword evidence="7 10" id="KW-0472">Membrane</keyword>
<keyword evidence="4" id="KW-1003">Cell membrane</keyword>
<evidence type="ECO:0000256" key="10">
    <source>
        <dbReference type="SAM" id="Phobius"/>
    </source>
</evidence>
<evidence type="ECO:0000256" key="6">
    <source>
        <dbReference type="ARBA" id="ARBA00022989"/>
    </source>
</evidence>
<reference evidence="13 14" key="1">
    <citation type="submission" date="2017-04" db="EMBL/GenBank/DDBJ databases">
        <authorList>
            <person name="Afonso C.L."/>
            <person name="Miller P.J."/>
            <person name="Scott M.A."/>
            <person name="Spackman E."/>
            <person name="Goraichik I."/>
            <person name="Dimitrov K.M."/>
            <person name="Suarez D.L."/>
            <person name="Swayne D.E."/>
        </authorList>
    </citation>
    <scope>NUCLEOTIDE SEQUENCE [LARGE SCALE GENOMIC DNA]</scope>
    <source>
        <strain evidence="13 14">ToBE</strain>
    </source>
</reference>
<feature type="transmembrane region" description="Helical" evidence="10">
    <location>
        <begin position="403"/>
        <end position="424"/>
    </location>
</feature>
<accession>A0A1W1VTK8</accession>
<dbReference type="NCBIfam" id="TIGR00206">
    <property type="entry name" value="fliF"/>
    <property type="match status" value="1"/>
</dbReference>
<evidence type="ECO:0000313" key="13">
    <source>
        <dbReference type="EMBL" id="SMB96570.1"/>
    </source>
</evidence>
<evidence type="ECO:0000256" key="3">
    <source>
        <dbReference type="ARBA" id="ARBA00007971"/>
    </source>
</evidence>
<dbReference type="InterPro" id="IPR000067">
    <property type="entry name" value="FlgMring_FliF"/>
</dbReference>
<feature type="region of interest" description="Disordered" evidence="9">
    <location>
        <begin position="263"/>
        <end position="319"/>
    </location>
</feature>
<evidence type="ECO:0000256" key="5">
    <source>
        <dbReference type="ARBA" id="ARBA00022692"/>
    </source>
</evidence>
<dbReference type="GO" id="GO:0009431">
    <property type="term" value="C:bacterial-type flagellum basal body, MS ring"/>
    <property type="evidence" value="ECO:0007669"/>
    <property type="project" value="InterPro"/>
</dbReference>
<dbReference type="Pfam" id="PF01514">
    <property type="entry name" value="YscJ_FliF"/>
    <property type="match status" value="1"/>
</dbReference>
<protein>
    <submittedName>
        <fullName evidence="13">Flagellar M-ring protein FliF</fullName>
    </submittedName>
</protein>
<evidence type="ECO:0000259" key="11">
    <source>
        <dbReference type="Pfam" id="PF01514"/>
    </source>
</evidence>
<dbReference type="InterPro" id="IPR043427">
    <property type="entry name" value="YscJ/FliF"/>
</dbReference>
<evidence type="ECO:0000256" key="4">
    <source>
        <dbReference type="ARBA" id="ARBA00022475"/>
    </source>
</evidence>
<name>A0A1W1VTK8_9FIRM</name>
<keyword evidence="8" id="KW-0975">Bacterial flagellum</keyword>
<comment type="subcellular location">
    <subcellularLocation>
        <location evidence="1">Bacterial flagellum basal body</location>
    </subcellularLocation>
    <subcellularLocation>
        <location evidence="2">Cell membrane</location>
        <topology evidence="2">Multi-pass membrane protein</topology>
    </subcellularLocation>
</comment>
<keyword evidence="14" id="KW-1185">Reference proteome</keyword>
<keyword evidence="13" id="KW-0969">Cilium</keyword>
<dbReference type="InterPro" id="IPR006182">
    <property type="entry name" value="FliF_N_dom"/>
</dbReference>
<dbReference type="EMBL" id="LT838272">
    <property type="protein sequence ID" value="SMB96570.1"/>
    <property type="molecule type" value="Genomic_DNA"/>
</dbReference>
<sequence>MPLKEKVQELLGRLRQLASYLSGPRRWWVYAVGAAVFGLVLWAAWHAATPAYVTLYSGDYSAVAEVTKALESKKIPYKLDEGGTRVLVPADQVARARVETLGRGIPRQGSGGYEILEKVPFGLTESDRAVRHRQVLEGELEKTIKALGSVESARVHLGLPKESPFVREKVAPTASVVVTPKPGAEIGPGDARAIANIVAAAVPALTPEKVVVTDDRGRLLRWDGSSESGELARDLERAALNVLTAAYGPGVAVSVRVELDPTTETVTEEQAGAPLTRSRQNVSESWQGSGQPPGGAPGTGSNVPGYFYSPPGGTGQWQKQETTENYEFPVTRRQVTRPAGAVKKITVAAVVPRELDPEEEIRAARLLAAAVGTDIANVSVSGIPHREAESVPPRRIFEGKEGWLVAAAVAALAVLILVVTIVLLRRRSKPAVPETVPVPEPLPETVMPRPRSLVEELSDMVQRDPVAAANALRAWLGESS</sequence>
<feature type="domain" description="Flagellar M-ring N-terminal" evidence="11">
    <location>
        <begin position="49"/>
        <end position="220"/>
    </location>
</feature>
<dbReference type="PANTHER" id="PTHR30046">
    <property type="entry name" value="FLAGELLAR M-RING PROTEIN"/>
    <property type="match status" value="1"/>
</dbReference>
<dbReference type="RefSeq" id="WP_084665158.1">
    <property type="nucleotide sequence ID" value="NZ_LT838272.1"/>
</dbReference>
<dbReference type="Proteomes" id="UP000192569">
    <property type="component" value="Chromosome I"/>
</dbReference>
<dbReference type="InterPro" id="IPR013556">
    <property type="entry name" value="Flag_M-ring_C"/>
</dbReference>
<evidence type="ECO:0000313" key="14">
    <source>
        <dbReference type="Proteomes" id="UP000192569"/>
    </source>
</evidence>
<dbReference type="Gene3D" id="3.30.300.30">
    <property type="match status" value="1"/>
</dbReference>
<comment type="similarity">
    <text evidence="3">Belongs to the FliF family.</text>
</comment>
<keyword evidence="13" id="KW-0966">Cell projection</keyword>
<dbReference type="PANTHER" id="PTHR30046:SF0">
    <property type="entry name" value="FLAGELLAR M-RING PROTEIN"/>
    <property type="match status" value="1"/>
</dbReference>
<keyword evidence="13" id="KW-0282">Flagellum</keyword>
<evidence type="ECO:0000259" key="12">
    <source>
        <dbReference type="Pfam" id="PF08345"/>
    </source>
</evidence>
<dbReference type="OrthoDB" id="9807026at2"/>
<proteinExistence type="inferred from homology"/>
<dbReference type="PIRSF" id="PIRSF004862">
    <property type="entry name" value="FliF"/>
    <property type="match status" value="1"/>
</dbReference>
<evidence type="ECO:0000256" key="8">
    <source>
        <dbReference type="ARBA" id="ARBA00023143"/>
    </source>
</evidence>
<feature type="transmembrane region" description="Helical" evidence="10">
    <location>
        <begin position="27"/>
        <end position="45"/>
    </location>
</feature>
<feature type="compositionally biased region" description="Polar residues" evidence="9">
    <location>
        <begin position="277"/>
        <end position="286"/>
    </location>
</feature>
<keyword evidence="6 10" id="KW-1133">Transmembrane helix</keyword>
<evidence type="ECO:0000256" key="9">
    <source>
        <dbReference type="SAM" id="MobiDB-lite"/>
    </source>
</evidence>
<dbReference type="Pfam" id="PF08345">
    <property type="entry name" value="YscJ_FliF_C"/>
    <property type="match status" value="1"/>
</dbReference>
<evidence type="ECO:0000256" key="1">
    <source>
        <dbReference type="ARBA" id="ARBA00004117"/>
    </source>
</evidence>
<keyword evidence="5 10" id="KW-0812">Transmembrane</keyword>
<evidence type="ECO:0000256" key="7">
    <source>
        <dbReference type="ARBA" id="ARBA00023136"/>
    </source>
</evidence>
<dbReference type="STRING" id="698762.SAMN00808754_1540"/>
<dbReference type="PRINTS" id="PR01009">
    <property type="entry name" value="FLGMRINGFLIF"/>
</dbReference>
<dbReference type="GO" id="GO:0071973">
    <property type="term" value="P:bacterial-type flagellum-dependent cell motility"/>
    <property type="evidence" value="ECO:0007669"/>
    <property type="project" value="InterPro"/>
</dbReference>
<dbReference type="GO" id="GO:0003774">
    <property type="term" value="F:cytoskeletal motor activity"/>
    <property type="evidence" value="ECO:0007669"/>
    <property type="project" value="InterPro"/>
</dbReference>
<organism evidence="13 14">
    <name type="scientific">Thermanaeromonas toyohensis ToBE</name>
    <dbReference type="NCBI Taxonomy" id="698762"/>
    <lineage>
        <taxon>Bacteria</taxon>
        <taxon>Bacillati</taxon>
        <taxon>Bacillota</taxon>
        <taxon>Clostridia</taxon>
        <taxon>Neomoorellales</taxon>
        <taxon>Neomoorellaceae</taxon>
        <taxon>Thermanaeromonas</taxon>
    </lineage>
</organism>
<dbReference type="GO" id="GO:0005886">
    <property type="term" value="C:plasma membrane"/>
    <property type="evidence" value="ECO:0007669"/>
    <property type="project" value="UniProtKB-SubCell"/>
</dbReference>
<feature type="domain" description="Flagellar M-ring C-terminal" evidence="12">
    <location>
        <begin position="243"/>
        <end position="376"/>
    </location>
</feature>